<dbReference type="EMBL" id="LPZR01000164">
    <property type="protein sequence ID" value="KYO51949.1"/>
    <property type="molecule type" value="Genomic_DNA"/>
</dbReference>
<evidence type="ECO:0000313" key="8">
    <source>
        <dbReference type="EMBL" id="KYO51949.1"/>
    </source>
</evidence>
<comment type="similarity">
    <text evidence="2 7">Belongs to the DMRL synthase family.</text>
</comment>
<comment type="pathway">
    <text evidence="1 7">Cofactor biosynthesis; riboflavin biosynthesis; riboflavin from 2-hydroxy-3-oxobutyl phosphate and 5-amino-6-(D-ribitylamino)uracil: step 1/2.</text>
</comment>
<dbReference type="GO" id="GO:0009349">
    <property type="term" value="C:riboflavin synthase complex"/>
    <property type="evidence" value="ECO:0007669"/>
    <property type="project" value="UniProtKB-UniRule"/>
</dbReference>
<feature type="binding site" evidence="7">
    <location>
        <begin position="73"/>
        <end position="75"/>
    </location>
    <ligand>
        <name>5-amino-6-(D-ribitylamino)uracil</name>
        <dbReference type="ChEBI" id="CHEBI:15934"/>
    </ligand>
</feature>
<evidence type="ECO:0000256" key="3">
    <source>
        <dbReference type="ARBA" id="ARBA00012664"/>
    </source>
</evidence>
<dbReference type="UniPathway" id="UPA00275">
    <property type="reaction ID" value="UER00404"/>
</dbReference>
<evidence type="ECO:0000256" key="4">
    <source>
        <dbReference type="ARBA" id="ARBA00022619"/>
    </source>
</evidence>
<accession>A0A162KRQ1</accession>
<protein>
    <recommendedName>
        <fullName evidence="3 7">6,7-dimethyl-8-ribityllumazine synthase</fullName>
        <shortName evidence="7">DMRL synthase</shortName>
        <shortName evidence="7">LS</shortName>
        <shortName evidence="7">Lumazine synthase</shortName>
        <ecNumber evidence="3 7">2.5.1.78</ecNumber>
    </recommendedName>
</protein>
<feature type="binding site" evidence="7">
    <location>
        <position position="106"/>
    </location>
    <ligand>
        <name>5-amino-6-(D-ribitylamino)uracil</name>
        <dbReference type="ChEBI" id="CHEBI:15934"/>
    </ligand>
</feature>
<keyword evidence="5 7" id="KW-0808">Transferase</keyword>
<gene>
    <name evidence="7" type="primary">ribH</name>
    <name evidence="8" type="ORF">AUP44_07010</name>
</gene>
<feature type="binding site" evidence="7">
    <location>
        <begin position="78"/>
        <end position="79"/>
    </location>
    <ligand>
        <name>(2S)-2-hydroxy-3-oxobutyl phosphate</name>
        <dbReference type="ChEBI" id="CHEBI:58830"/>
    </ligand>
</feature>
<evidence type="ECO:0000256" key="6">
    <source>
        <dbReference type="ARBA" id="ARBA00048785"/>
    </source>
</evidence>
<dbReference type="Proteomes" id="UP000075787">
    <property type="component" value="Unassembled WGS sequence"/>
</dbReference>
<keyword evidence="4 7" id="KW-0686">Riboflavin biosynthesis</keyword>
<dbReference type="GeneID" id="97241745"/>
<evidence type="ECO:0000256" key="1">
    <source>
        <dbReference type="ARBA" id="ARBA00004917"/>
    </source>
</evidence>
<dbReference type="Gene3D" id="3.40.50.960">
    <property type="entry name" value="Lumazine/riboflavin synthase"/>
    <property type="match status" value="1"/>
</dbReference>
<dbReference type="NCBIfam" id="NF000814">
    <property type="entry name" value="PRK00061.2-2"/>
    <property type="match status" value="1"/>
</dbReference>
<feature type="binding site" evidence="7">
    <location>
        <position position="18"/>
    </location>
    <ligand>
        <name>5-amino-6-(D-ribitylamino)uracil</name>
        <dbReference type="ChEBI" id="CHEBI:15934"/>
    </ligand>
</feature>
<dbReference type="RefSeq" id="WP_014745337.1">
    <property type="nucleotide sequence ID" value="NZ_CP121013.1"/>
</dbReference>
<evidence type="ECO:0000256" key="7">
    <source>
        <dbReference type="HAMAP-Rule" id="MF_00178"/>
    </source>
</evidence>
<comment type="catalytic activity">
    <reaction evidence="6 7">
        <text>(2S)-2-hydroxy-3-oxobutyl phosphate + 5-amino-6-(D-ribitylamino)uracil = 6,7-dimethyl-8-(1-D-ribityl)lumazine + phosphate + 2 H2O + H(+)</text>
        <dbReference type="Rhea" id="RHEA:26152"/>
        <dbReference type="ChEBI" id="CHEBI:15377"/>
        <dbReference type="ChEBI" id="CHEBI:15378"/>
        <dbReference type="ChEBI" id="CHEBI:15934"/>
        <dbReference type="ChEBI" id="CHEBI:43474"/>
        <dbReference type="ChEBI" id="CHEBI:58201"/>
        <dbReference type="ChEBI" id="CHEBI:58830"/>
        <dbReference type="EC" id="2.5.1.78"/>
    </reaction>
</comment>
<sequence length="149" mass="16141">MATVTTSDLRILIVEARFYEDIADALVDGAMGVLEAAGAQVERLAVPGAFEIPAAIRFALDSGRYDGFVALGCVIRGDTTHYDYVCGESARGLNQLAIDRKACIGYGILTVENREQAWARARADRANKGADVANACLRMIEIKRQFQQG</sequence>
<dbReference type="PANTHER" id="PTHR21058:SF0">
    <property type="entry name" value="6,7-DIMETHYL-8-RIBITYLLUMAZINE SYNTHASE"/>
    <property type="match status" value="1"/>
</dbReference>
<dbReference type="GO" id="GO:0005829">
    <property type="term" value="C:cytosol"/>
    <property type="evidence" value="ECO:0007669"/>
    <property type="project" value="TreeGrafter"/>
</dbReference>
<comment type="function">
    <text evidence="7">Catalyzes the formation of 6,7-dimethyl-8-ribityllumazine by condensation of 5-amino-6-(D-ribitylamino)uracil with 3,4-dihydroxy-2-butanone 4-phosphate. This is the penultimate step in the biosynthesis of riboflavin.</text>
</comment>
<dbReference type="InterPro" id="IPR036467">
    <property type="entry name" value="LS/RS_sf"/>
</dbReference>
<evidence type="ECO:0000256" key="5">
    <source>
        <dbReference type="ARBA" id="ARBA00022679"/>
    </source>
</evidence>
<reference evidence="8 9" key="1">
    <citation type="submission" date="2015-12" db="EMBL/GenBank/DDBJ databases">
        <title>Genome sequence of Tistrella mobilis MCCC 1A02139.</title>
        <authorList>
            <person name="Lu L."/>
            <person name="Lai Q."/>
            <person name="Shao Z."/>
            <person name="Qian P."/>
        </authorList>
    </citation>
    <scope>NUCLEOTIDE SEQUENCE [LARGE SCALE GENOMIC DNA]</scope>
    <source>
        <strain evidence="8 9">MCCC 1A02139</strain>
    </source>
</reference>
<dbReference type="AlphaFoldDB" id="A0A162KRQ1"/>
<dbReference type="EC" id="2.5.1.78" evidence="3 7"/>
<dbReference type="GO" id="GO:0000906">
    <property type="term" value="F:6,7-dimethyl-8-ribityllumazine synthase activity"/>
    <property type="evidence" value="ECO:0007669"/>
    <property type="project" value="UniProtKB-UniRule"/>
</dbReference>
<dbReference type="InterPro" id="IPR034964">
    <property type="entry name" value="LS"/>
</dbReference>
<dbReference type="NCBIfam" id="TIGR00114">
    <property type="entry name" value="lumazine-synth"/>
    <property type="match status" value="1"/>
</dbReference>
<organism evidence="8 9">
    <name type="scientific">Tistrella mobilis</name>
    <dbReference type="NCBI Taxonomy" id="171437"/>
    <lineage>
        <taxon>Bacteria</taxon>
        <taxon>Pseudomonadati</taxon>
        <taxon>Pseudomonadota</taxon>
        <taxon>Alphaproteobacteria</taxon>
        <taxon>Geminicoccales</taxon>
        <taxon>Geminicoccaceae</taxon>
        <taxon>Tistrella</taxon>
    </lineage>
</organism>
<dbReference type="PANTHER" id="PTHR21058">
    <property type="entry name" value="6,7-DIMETHYL-8-RIBITYLLUMAZINE SYNTHASE DMRL SYNTHASE LUMAZINE SYNTHASE"/>
    <property type="match status" value="1"/>
</dbReference>
<dbReference type="HAMAP" id="MF_00178">
    <property type="entry name" value="Lumazine_synth"/>
    <property type="match status" value="1"/>
</dbReference>
<dbReference type="OrthoDB" id="9809709at2"/>
<evidence type="ECO:0000313" key="9">
    <source>
        <dbReference type="Proteomes" id="UP000075787"/>
    </source>
</evidence>
<dbReference type="CDD" id="cd09209">
    <property type="entry name" value="Lumazine_synthase-I"/>
    <property type="match status" value="1"/>
</dbReference>
<evidence type="ECO:0000256" key="2">
    <source>
        <dbReference type="ARBA" id="ARBA00007424"/>
    </source>
</evidence>
<dbReference type="SUPFAM" id="SSF52121">
    <property type="entry name" value="Lumazine synthase"/>
    <property type="match status" value="1"/>
</dbReference>
<comment type="caution">
    <text evidence="8">The sequence shown here is derived from an EMBL/GenBank/DDBJ whole genome shotgun (WGS) entry which is preliminary data.</text>
</comment>
<dbReference type="InterPro" id="IPR002180">
    <property type="entry name" value="LS/RS"/>
</dbReference>
<feature type="binding site" evidence="7">
    <location>
        <begin position="49"/>
        <end position="51"/>
    </location>
    <ligand>
        <name>5-amino-6-(D-ribitylamino)uracil</name>
        <dbReference type="ChEBI" id="CHEBI:15934"/>
    </ligand>
</feature>
<dbReference type="GO" id="GO:0009231">
    <property type="term" value="P:riboflavin biosynthetic process"/>
    <property type="evidence" value="ECO:0007669"/>
    <property type="project" value="UniProtKB-UniRule"/>
</dbReference>
<feature type="active site" description="Proton donor" evidence="7">
    <location>
        <position position="81"/>
    </location>
</feature>
<dbReference type="Pfam" id="PF00885">
    <property type="entry name" value="DMRL_synthase"/>
    <property type="match status" value="1"/>
</dbReference>
<feature type="binding site" evidence="7">
    <location>
        <position position="120"/>
    </location>
    <ligand>
        <name>(2S)-2-hydroxy-3-oxobutyl phosphate</name>
        <dbReference type="ChEBI" id="CHEBI:58830"/>
    </ligand>
</feature>
<dbReference type="OMA" id="HYDTVCN"/>
<proteinExistence type="inferred from homology"/>
<name>A0A162KRQ1_9PROT</name>